<dbReference type="InterPro" id="IPR050229">
    <property type="entry name" value="GlpE_sulfurtransferase"/>
</dbReference>
<dbReference type="PANTHER" id="PTHR43031:SF16">
    <property type="entry name" value="OXIDOREDUCTASE"/>
    <property type="match status" value="1"/>
</dbReference>
<dbReference type="PROSITE" id="PS50206">
    <property type="entry name" value="RHODANESE_3"/>
    <property type="match status" value="1"/>
</dbReference>
<dbReference type="CDD" id="cd00158">
    <property type="entry name" value="RHOD"/>
    <property type="match status" value="1"/>
</dbReference>
<evidence type="ECO:0000313" key="3">
    <source>
        <dbReference type="Proteomes" id="UP000815325"/>
    </source>
</evidence>
<name>A0ABQ7FXA6_DUNSA</name>
<dbReference type="SUPFAM" id="SSF52821">
    <property type="entry name" value="Rhodanese/Cell cycle control phosphatase"/>
    <property type="match status" value="1"/>
</dbReference>
<evidence type="ECO:0000313" key="2">
    <source>
        <dbReference type="EMBL" id="KAF5826993.1"/>
    </source>
</evidence>
<gene>
    <name evidence="2" type="ORF">DUNSADRAFT_1549</name>
</gene>
<dbReference type="Pfam" id="PF00581">
    <property type="entry name" value="Rhodanese"/>
    <property type="match status" value="1"/>
</dbReference>
<protein>
    <recommendedName>
        <fullName evidence="1">Rhodanese domain-containing protein</fullName>
    </recommendedName>
</protein>
<dbReference type="PANTHER" id="PTHR43031">
    <property type="entry name" value="FAD-DEPENDENT OXIDOREDUCTASE"/>
    <property type="match status" value="1"/>
</dbReference>
<dbReference type="InterPro" id="IPR001763">
    <property type="entry name" value="Rhodanese-like_dom"/>
</dbReference>
<dbReference type="SMART" id="SM00450">
    <property type="entry name" value="RHOD"/>
    <property type="match status" value="1"/>
</dbReference>
<dbReference type="Gene3D" id="3.40.250.10">
    <property type="entry name" value="Rhodanese-like domain"/>
    <property type="match status" value="1"/>
</dbReference>
<comment type="caution">
    <text evidence="2">The sequence shown here is derived from an EMBL/GenBank/DDBJ whole genome shotgun (WGS) entry which is preliminary data.</text>
</comment>
<proteinExistence type="predicted"/>
<dbReference type="EMBL" id="MU070629">
    <property type="protein sequence ID" value="KAF5826993.1"/>
    <property type="molecule type" value="Genomic_DNA"/>
</dbReference>
<reference evidence="2" key="1">
    <citation type="submission" date="2017-08" db="EMBL/GenBank/DDBJ databases">
        <authorList>
            <person name="Polle J.E."/>
            <person name="Barry K."/>
            <person name="Cushman J."/>
            <person name="Schmutz J."/>
            <person name="Tran D."/>
            <person name="Hathwaick L.T."/>
            <person name="Yim W.C."/>
            <person name="Jenkins J."/>
            <person name="Mckie-Krisberg Z.M."/>
            <person name="Prochnik S."/>
            <person name="Lindquist E."/>
            <person name="Dockter R.B."/>
            <person name="Adam C."/>
            <person name="Molina H."/>
            <person name="Bunkerborg J."/>
            <person name="Jin E."/>
            <person name="Buchheim M."/>
            <person name="Magnuson J."/>
        </authorList>
    </citation>
    <scope>NUCLEOTIDE SEQUENCE</scope>
    <source>
        <strain evidence="2">CCAP 19/18</strain>
    </source>
</reference>
<sequence>MLALSSPLYKSLQHRPSLCWRKQSRPAARVRTGAMIGNTNAAKVQQIKEMYSKNKASFPDVPDMSCEEVASVALQANNKPLIIIDTRTQEEQQVSMLPGPVLTQEEFEQKQEEFKQHEVVCYCTIGMRSGLLAKRLREQGFSAYNLEGSILGWVRPTITIRCWRRIGGPKLDEYMFLASSGRYRLKAMSQWHSQSHC</sequence>
<keyword evidence="3" id="KW-1185">Reference proteome</keyword>
<organism evidence="2 3">
    <name type="scientific">Dunaliella salina</name>
    <name type="common">Green alga</name>
    <name type="synonym">Protococcus salinus</name>
    <dbReference type="NCBI Taxonomy" id="3046"/>
    <lineage>
        <taxon>Eukaryota</taxon>
        <taxon>Viridiplantae</taxon>
        <taxon>Chlorophyta</taxon>
        <taxon>core chlorophytes</taxon>
        <taxon>Chlorophyceae</taxon>
        <taxon>CS clade</taxon>
        <taxon>Chlamydomonadales</taxon>
        <taxon>Dunaliellaceae</taxon>
        <taxon>Dunaliella</taxon>
    </lineage>
</organism>
<dbReference type="InterPro" id="IPR036873">
    <property type="entry name" value="Rhodanese-like_dom_sf"/>
</dbReference>
<accession>A0ABQ7FXA6</accession>
<dbReference type="Proteomes" id="UP000815325">
    <property type="component" value="Unassembled WGS sequence"/>
</dbReference>
<evidence type="ECO:0000259" key="1">
    <source>
        <dbReference type="PROSITE" id="PS50206"/>
    </source>
</evidence>
<feature type="domain" description="Rhodanese" evidence="1">
    <location>
        <begin position="77"/>
        <end position="159"/>
    </location>
</feature>